<keyword evidence="2" id="KW-0812">Transmembrane</keyword>
<sequence>MAMMQNLPMIAGQTDESGDTCYGEKCGPKQYCSHAEVYGKKCKNCTHFLTECGTPGEGRIAEISGFRCGWICEVQRYKDDLNHSRRSNEQLQRKNEDLQLTIYIEAAVSGLLMFLMVVVFIVWLRYNRHTIARLREKMANPAHLSTARKLVS</sequence>
<keyword evidence="4" id="KW-1185">Reference proteome</keyword>
<keyword evidence="1" id="KW-0175">Coiled coil</keyword>
<evidence type="ECO:0000256" key="2">
    <source>
        <dbReference type="SAM" id="Phobius"/>
    </source>
</evidence>
<proteinExistence type="predicted"/>
<feature type="transmembrane region" description="Helical" evidence="2">
    <location>
        <begin position="102"/>
        <end position="126"/>
    </location>
</feature>
<reference evidence="3 4" key="1">
    <citation type="submission" date="2024-02" db="EMBL/GenBank/DDBJ databases">
        <title>Chromosome-scale genome assembly of the rough periwinkle Littorina saxatilis.</title>
        <authorList>
            <person name="De Jode A."/>
            <person name="Faria R."/>
            <person name="Formenti G."/>
            <person name="Sims Y."/>
            <person name="Smith T.P."/>
            <person name="Tracey A."/>
            <person name="Wood J.M.D."/>
            <person name="Zagrodzka Z.B."/>
            <person name="Johannesson K."/>
            <person name="Butlin R.K."/>
            <person name="Leder E.H."/>
        </authorList>
    </citation>
    <scope>NUCLEOTIDE SEQUENCE [LARGE SCALE GENOMIC DNA]</scope>
    <source>
        <strain evidence="3">Snail1</strain>
        <tissue evidence="3">Muscle</tissue>
    </source>
</reference>
<organism evidence="3 4">
    <name type="scientific">Littorina saxatilis</name>
    <dbReference type="NCBI Taxonomy" id="31220"/>
    <lineage>
        <taxon>Eukaryota</taxon>
        <taxon>Metazoa</taxon>
        <taxon>Spiralia</taxon>
        <taxon>Lophotrochozoa</taxon>
        <taxon>Mollusca</taxon>
        <taxon>Gastropoda</taxon>
        <taxon>Caenogastropoda</taxon>
        <taxon>Littorinimorpha</taxon>
        <taxon>Littorinoidea</taxon>
        <taxon>Littorinidae</taxon>
        <taxon>Littorina</taxon>
    </lineage>
</organism>
<comment type="caution">
    <text evidence="3">The sequence shown here is derived from an EMBL/GenBank/DDBJ whole genome shotgun (WGS) entry which is preliminary data.</text>
</comment>
<evidence type="ECO:0000256" key="1">
    <source>
        <dbReference type="SAM" id="Coils"/>
    </source>
</evidence>
<keyword evidence="2" id="KW-0472">Membrane</keyword>
<dbReference type="Proteomes" id="UP001374579">
    <property type="component" value="Unassembled WGS sequence"/>
</dbReference>
<gene>
    <name evidence="3" type="ORF">V1264_021821</name>
</gene>
<evidence type="ECO:0000313" key="4">
    <source>
        <dbReference type="Proteomes" id="UP001374579"/>
    </source>
</evidence>
<accession>A0AAN9AJ19</accession>
<protein>
    <submittedName>
        <fullName evidence="3">Uncharacterized protein</fullName>
    </submittedName>
</protein>
<feature type="coiled-coil region" evidence="1">
    <location>
        <begin position="74"/>
        <end position="101"/>
    </location>
</feature>
<evidence type="ECO:0000313" key="3">
    <source>
        <dbReference type="EMBL" id="KAK7087817.1"/>
    </source>
</evidence>
<name>A0AAN9AJ19_9CAEN</name>
<dbReference type="AlphaFoldDB" id="A0AAN9AJ19"/>
<dbReference type="EMBL" id="JBAMIC010004070">
    <property type="protein sequence ID" value="KAK7087817.1"/>
    <property type="molecule type" value="Genomic_DNA"/>
</dbReference>
<keyword evidence="2" id="KW-1133">Transmembrane helix</keyword>